<dbReference type="Pfam" id="PF01479">
    <property type="entry name" value="S4"/>
    <property type="match status" value="1"/>
</dbReference>
<dbReference type="GO" id="GO:0005829">
    <property type="term" value="C:cytosol"/>
    <property type="evidence" value="ECO:0007669"/>
    <property type="project" value="UniProtKB-ARBA"/>
</dbReference>
<dbReference type="InterPro" id="IPR020103">
    <property type="entry name" value="PsdUridine_synth_cat_dom_sf"/>
</dbReference>
<dbReference type="InterPro" id="IPR050343">
    <property type="entry name" value="RsuA_PseudoU_synthase"/>
</dbReference>
<dbReference type="PANTHER" id="PTHR47683:SF4">
    <property type="entry name" value="PSEUDOURIDINE SYNTHASE"/>
    <property type="match status" value="1"/>
</dbReference>
<keyword evidence="2 4" id="KW-0694">RNA-binding</keyword>
<dbReference type="InterPro" id="IPR020094">
    <property type="entry name" value="TruA/RsuA/RluB/E/F_N"/>
</dbReference>
<dbReference type="InterPro" id="IPR006145">
    <property type="entry name" value="PsdUridine_synth_RsuA/RluA"/>
</dbReference>
<dbReference type="EC" id="5.4.99.-" evidence="5"/>
<organism evidence="7 8">
    <name type="scientific">Thermosediminibacter litoriperuensis</name>
    <dbReference type="NCBI Taxonomy" id="291989"/>
    <lineage>
        <taxon>Bacteria</taxon>
        <taxon>Bacillati</taxon>
        <taxon>Bacillota</taxon>
        <taxon>Clostridia</taxon>
        <taxon>Thermosediminibacterales</taxon>
        <taxon>Thermosediminibacteraceae</taxon>
        <taxon>Thermosediminibacter</taxon>
    </lineage>
</organism>
<evidence type="ECO:0000259" key="6">
    <source>
        <dbReference type="SMART" id="SM00363"/>
    </source>
</evidence>
<dbReference type="SMART" id="SM00363">
    <property type="entry name" value="S4"/>
    <property type="match status" value="1"/>
</dbReference>
<dbReference type="NCBIfam" id="TIGR00093">
    <property type="entry name" value="pseudouridine synthase"/>
    <property type="match status" value="1"/>
</dbReference>
<evidence type="ECO:0000256" key="2">
    <source>
        <dbReference type="ARBA" id="ARBA00022884"/>
    </source>
</evidence>
<dbReference type="RefSeq" id="WP_148866861.1">
    <property type="nucleotide sequence ID" value="NZ_VNHO01000009.1"/>
</dbReference>
<dbReference type="Pfam" id="PF00849">
    <property type="entry name" value="PseudoU_synth_2"/>
    <property type="match status" value="1"/>
</dbReference>
<evidence type="ECO:0000256" key="4">
    <source>
        <dbReference type="PROSITE-ProRule" id="PRU00182"/>
    </source>
</evidence>
<name>A0A5S5AXH3_9FIRM</name>
<accession>A0A5S5AXH3</accession>
<dbReference type="CDD" id="cd00165">
    <property type="entry name" value="S4"/>
    <property type="match status" value="1"/>
</dbReference>
<dbReference type="Gene3D" id="3.30.70.580">
    <property type="entry name" value="Pseudouridine synthase I, catalytic domain, N-terminal subdomain"/>
    <property type="match status" value="1"/>
</dbReference>
<dbReference type="InterPro" id="IPR036986">
    <property type="entry name" value="S4_RNA-bd_sf"/>
</dbReference>
<evidence type="ECO:0000313" key="7">
    <source>
        <dbReference type="EMBL" id="TYP56160.1"/>
    </source>
</evidence>
<proteinExistence type="inferred from homology"/>
<evidence type="ECO:0000256" key="5">
    <source>
        <dbReference type="RuleBase" id="RU003887"/>
    </source>
</evidence>
<comment type="caution">
    <text evidence="7">The sequence shown here is derived from an EMBL/GenBank/DDBJ whole genome shotgun (WGS) entry which is preliminary data.</text>
</comment>
<dbReference type="SUPFAM" id="SSF55174">
    <property type="entry name" value="Alpha-L RNA-binding motif"/>
    <property type="match status" value="1"/>
</dbReference>
<dbReference type="FunFam" id="3.10.290.10:FF:000003">
    <property type="entry name" value="Pseudouridine synthase"/>
    <property type="match status" value="1"/>
</dbReference>
<dbReference type="InterPro" id="IPR018496">
    <property type="entry name" value="PsdUridine_synth_RsuA/RluB_CS"/>
</dbReference>
<dbReference type="GO" id="GO:0120159">
    <property type="term" value="F:rRNA pseudouridine synthase activity"/>
    <property type="evidence" value="ECO:0007669"/>
    <property type="project" value="UniProtKB-ARBA"/>
</dbReference>
<dbReference type="GO" id="GO:0003723">
    <property type="term" value="F:RNA binding"/>
    <property type="evidence" value="ECO:0007669"/>
    <property type="project" value="UniProtKB-KW"/>
</dbReference>
<dbReference type="Proteomes" id="UP000322294">
    <property type="component" value="Unassembled WGS sequence"/>
</dbReference>
<dbReference type="PANTHER" id="PTHR47683">
    <property type="entry name" value="PSEUDOURIDINE SYNTHASE FAMILY PROTEIN-RELATED"/>
    <property type="match status" value="1"/>
</dbReference>
<dbReference type="Gene3D" id="3.30.70.1560">
    <property type="entry name" value="Alpha-L RNA-binding motif"/>
    <property type="match status" value="1"/>
</dbReference>
<dbReference type="FunFam" id="3.30.70.1560:FF:000001">
    <property type="entry name" value="Pseudouridine synthase"/>
    <property type="match status" value="1"/>
</dbReference>
<dbReference type="InterPro" id="IPR000748">
    <property type="entry name" value="PsdUridine_synth_RsuA/RluB/E/F"/>
</dbReference>
<dbReference type="InterPro" id="IPR002942">
    <property type="entry name" value="S4_RNA-bd"/>
</dbReference>
<dbReference type="EMBL" id="VNHO01000009">
    <property type="protein sequence ID" value="TYP56160.1"/>
    <property type="molecule type" value="Genomic_DNA"/>
</dbReference>
<comment type="similarity">
    <text evidence="1 5">Belongs to the pseudouridine synthase RsuA family.</text>
</comment>
<gene>
    <name evidence="7" type="ORF">LZ11_01083</name>
</gene>
<keyword evidence="8" id="KW-1185">Reference proteome</keyword>
<dbReference type="AlphaFoldDB" id="A0A5S5AXH3"/>
<dbReference type="SUPFAM" id="SSF55120">
    <property type="entry name" value="Pseudouridine synthase"/>
    <property type="match status" value="1"/>
</dbReference>
<evidence type="ECO:0000313" key="8">
    <source>
        <dbReference type="Proteomes" id="UP000322294"/>
    </source>
</evidence>
<dbReference type="PROSITE" id="PS50889">
    <property type="entry name" value="S4"/>
    <property type="match status" value="1"/>
</dbReference>
<feature type="domain" description="RNA-binding S4" evidence="6">
    <location>
        <begin position="6"/>
        <end position="66"/>
    </location>
</feature>
<evidence type="ECO:0000256" key="1">
    <source>
        <dbReference type="ARBA" id="ARBA00008348"/>
    </source>
</evidence>
<dbReference type="CDD" id="cd02553">
    <property type="entry name" value="PseudoU_synth_RsuA"/>
    <property type="match status" value="1"/>
</dbReference>
<keyword evidence="3 5" id="KW-0413">Isomerase</keyword>
<dbReference type="InterPro" id="IPR042092">
    <property type="entry name" value="PsdUridine_s_RsuA/RluB/E/F_cat"/>
</dbReference>
<dbReference type="GO" id="GO:0000455">
    <property type="term" value="P:enzyme-directed rRNA pseudouridine synthesis"/>
    <property type="evidence" value="ECO:0007669"/>
    <property type="project" value="UniProtKB-ARBA"/>
</dbReference>
<dbReference type="Gene3D" id="3.10.290.10">
    <property type="entry name" value="RNA-binding S4 domain"/>
    <property type="match status" value="1"/>
</dbReference>
<dbReference type="OrthoDB" id="9807213at2"/>
<protein>
    <recommendedName>
        <fullName evidence="5">Pseudouridine synthase</fullName>
        <ecNumber evidence="5">5.4.99.-</ecNumber>
    </recommendedName>
</protein>
<sequence>MAGKTERLDKVLSMSGYGSRKDVKKIIKRGEVEVNGRVVTDAGAPVDPAVDSISVYGEPLIFKEYIYIMMNKPKGVISATHDRRETTVIDLLEDEFSHRNLFPVGRLDKDAEGLLLLTDDGQLAHRLLSPRKKVEKVYYVEVKGRLVEEDVRAFQEGIFLGDYRAFPAKLEILEAGEVSSALITVYEGKFHQIKRMMKARGKEVTYLKRLSMGPLKLDEDLNPGEWRELTGEEIRRLL</sequence>
<evidence type="ECO:0000256" key="3">
    <source>
        <dbReference type="ARBA" id="ARBA00023235"/>
    </source>
</evidence>
<reference evidence="7 8" key="1">
    <citation type="submission" date="2019-07" db="EMBL/GenBank/DDBJ databases">
        <title>Genomic Encyclopedia of Type Strains, Phase I: the one thousand microbial genomes (KMG-I) project.</title>
        <authorList>
            <person name="Kyrpides N."/>
        </authorList>
    </citation>
    <scope>NUCLEOTIDE SEQUENCE [LARGE SCALE GENOMIC DNA]</scope>
    <source>
        <strain evidence="7 8">DSM 16647</strain>
    </source>
</reference>
<dbReference type="PROSITE" id="PS01149">
    <property type="entry name" value="PSI_RSU"/>
    <property type="match status" value="1"/>
</dbReference>